<dbReference type="EMBL" id="JBHMCY010000031">
    <property type="protein sequence ID" value="MFB9464541.1"/>
    <property type="molecule type" value="Genomic_DNA"/>
</dbReference>
<dbReference type="RefSeq" id="WP_381347117.1">
    <property type="nucleotide sequence ID" value="NZ_JBHMCY010000031.1"/>
</dbReference>
<evidence type="ECO:0000256" key="1">
    <source>
        <dbReference type="SAM" id="Coils"/>
    </source>
</evidence>
<organism evidence="2 3">
    <name type="scientific">Streptomyces cinereospinus</name>
    <dbReference type="NCBI Taxonomy" id="285561"/>
    <lineage>
        <taxon>Bacteria</taxon>
        <taxon>Bacillati</taxon>
        <taxon>Actinomycetota</taxon>
        <taxon>Actinomycetes</taxon>
        <taxon>Kitasatosporales</taxon>
        <taxon>Streptomycetaceae</taxon>
        <taxon>Streptomyces</taxon>
    </lineage>
</organism>
<reference evidence="2 3" key="1">
    <citation type="submission" date="2024-09" db="EMBL/GenBank/DDBJ databases">
        <authorList>
            <person name="Sun Q."/>
            <person name="Mori K."/>
        </authorList>
    </citation>
    <scope>NUCLEOTIDE SEQUENCE [LARGE SCALE GENOMIC DNA]</scope>
    <source>
        <strain evidence="2 3">JCM 6917</strain>
    </source>
</reference>
<evidence type="ECO:0000313" key="2">
    <source>
        <dbReference type="EMBL" id="MFB9464541.1"/>
    </source>
</evidence>
<sequence length="119" mass="12835">MSIWAGIVAAFGTVGMVVAGVFAARATTRAAAATAEATRAAALAQAEPSQREQDRAAFEAIKTELKEDLAETKREVQRVRGVLWSISRWALALRDQVVDLGGTPQETPQDVEDYYRTGV</sequence>
<accession>A0ABV5N2W8</accession>
<gene>
    <name evidence="2" type="ORF">ACFF45_17945</name>
</gene>
<feature type="coiled-coil region" evidence="1">
    <location>
        <begin position="55"/>
        <end position="82"/>
    </location>
</feature>
<comment type="caution">
    <text evidence="2">The sequence shown here is derived from an EMBL/GenBank/DDBJ whole genome shotgun (WGS) entry which is preliminary data.</text>
</comment>
<evidence type="ECO:0000313" key="3">
    <source>
        <dbReference type="Proteomes" id="UP001589709"/>
    </source>
</evidence>
<protein>
    <recommendedName>
        <fullName evidence="4">Secreted protein</fullName>
    </recommendedName>
</protein>
<keyword evidence="3" id="KW-1185">Reference proteome</keyword>
<keyword evidence="1" id="KW-0175">Coiled coil</keyword>
<proteinExistence type="predicted"/>
<name>A0ABV5N2W8_9ACTN</name>
<dbReference type="Proteomes" id="UP001589709">
    <property type="component" value="Unassembled WGS sequence"/>
</dbReference>
<evidence type="ECO:0008006" key="4">
    <source>
        <dbReference type="Google" id="ProtNLM"/>
    </source>
</evidence>